<dbReference type="CDD" id="cd00637">
    <property type="entry name" value="7tm_classA_rhodopsin-like"/>
    <property type="match status" value="1"/>
</dbReference>
<keyword evidence="3 6" id="KW-1133">Transmembrane helix</keyword>
<evidence type="ECO:0000256" key="6">
    <source>
        <dbReference type="SAM" id="Phobius"/>
    </source>
</evidence>
<dbReference type="GO" id="GO:0004930">
    <property type="term" value="F:G protein-coupled receptor activity"/>
    <property type="evidence" value="ECO:0007669"/>
    <property type="project" value="UniProtKB-KW"/>
</dbReference>
<evidence type="ECO:0000256" key="5">
    <source>
        <dbReference type="RuleBase" id="RU000688"/>
    </source>
</evidence>
<evidence type="ECO:0000256" key="3">
    <source>
        <dbReference type="ARBA" id="ARBA00022989"/>
    </source>
</evidence>
<dbReference type="Pfam" id="PF00001">
    <property type="entry name" value="7tm_1"/>
    <property type="match status" value="1"/>
</dbReference>
<feature type="transmembrane region" description="Helical" evidence="6">
    <location>
        <begin position="117"/>
        <end position="141"/>
    </location>
</feature>
<keyword evidence="4 6" id="KW-0472">Membrane</keyword>
<keyword evidence="8" id="KW-1185">Reference proteome</keyword>
<dbReference type="Gene3D" id="1.20.1070.10">
    <property type="entry name" value="Rhodopsin 7-helix transmembrane proteins"/>
    <property type="match status" value="1"/>
</dbReference>
<evidence type="ECO:0000256" key="1">
    <source>
        <dbReference type="ARBA" id="ARBA00004370"/>
    </source>
</evidence>
<feature type="domain" description="G-protein coupled receptors family 1 profile" evidence="7">
    <location>
        <begin position="52"/>
        <end position="299"/>
    </location>
</feature>
<dbReference type="PROSITE" id="PS00237">
    <property type="entry name" value="G_PROTEIN_RECEP_F1_1"/>
    <property type="match status" value="1"/>
</dbReference>
<dbReference type="SUPFAM" id="SSF81321">
    <property type="entry name" value="Family A G protein-coupled receptor-like"/>
    <property type="match status" value="1"/>
</dbReference>
<protein>
    <submittedName>
        <fullName evidence="9">Uncharacterized protein LOC106069822 isoform X2</fullName>
    </submittedName>
</protein>
<feature type="transmembrane region" description="Helical" evidence="6">
    <location>
        <begin position="193"/>
        <end position="216"/>
    </location>
</feature>
<feature type="transmembrane region" description="Helical" evidence="6">
    <location>
        <begin position="75"/>
        <end position="97"/>
    </location>
</feature>
<comment type="similarity">
    <text evidence="5">Belongs to the G-protein coupled receptor 1 family.</text>
</comment>
<evidence type="ECO:0000259" key="7">
    <source>
        <dbReference type="PROSITE" id="PS50262"/>
    </source>
</evidence>
<keyword evidence="5" id="KW-0675">Receptor</keyword>
<feature type="transmembrane region" description="Helical" evidence="6">
    <location>
        <begin position="42"/>
        <end position="63"/>
    </location>
</feature>
<dbReference type="RefSeq" id="XP_055901667.1">
    <property type="nucleotide sequence ID" value="XM_056045692.1"/>
</dbReference>
<dbReference type="GO" id="GO:0016020">
    <property type="term" value="C:membrane"/>
    <property type="evidence" value="ECO:0007669"/>
    <property type="project" value="UniProtKB-SubCell"/>
</dbReference>
<feature type="transmembrane region" description="Helical" evidence="6">
    <location>
        <begin position="282"/>
        <end position="302"/>
    </location>
</feature>
<reference evidence="9" key="1">
    <citation type="submission" date="2025-08" db="UniProtKB">
        <authorList>
            <consortium name="RefSeq"/>
        </authorList>
    </citation>
    <scope>IDENTIFICATION</scope>
</reference>
<gene>
    <name evidence="9" type="primary">LOC106069822</name>
</gene>
<name>A0A9W3BQF5_BIOGL</name>
<sequence length="319" mass="36199">MRIINRSSELDNSSKTAEQNVTLLPAKSNDDQTLNDFHKTQFIITTVLFTLGLFGNISIILALRGLKSITSILTIYLAIIDTLSLMSKDIADGLIYLNTENFGTLYCVEWHIPVNVFVLLGNWILVLLCTERFILIFSPFLYRSMVTTRRVHVTMATMLIIFVVFSVVLHFTTTSDDSLNQCMMLNISVNVRSIIMFVLVYIAPILLTSVLTASVIAKLHFCRQKSVHVGKSNIRQKLEGSLSRIMLSTAILFVTLTFPGTIYFCLIWPTLDYQGVNTVLDITLTLFIDSTHILNFVAYLIFVEPFRKSFRRIMTRGPM</sequence>
<evidence type="ECO:0000256" key="4">
    <source>
        <dbReference type="ARBA" id="ARBA00023136"/>
    </source>
</evidence>
<dbReference type="GeneID" id="106069822"/>
<dbReference type="AlphaFoldDB" id="A0A9W3BQF5"/>
<dbReference type="InterPro" id="IPR017452">
    <property type="entry name" value="GPCR_Rhodpsn_7TM"/>
</dbReference>
<dbReference type="PROSITE" id="PS50262">
    <property type="entry name" value="G_PROTEIN_RECEP_F1_2"/>
    <property type="match status" value="1"/>
</dbReference>
<dbReference type="PANTHER" id="PTHR45698">
    <property type="entry name" value="TRACE AMINE-ASSOCIATED RECEPTOR 19N-RELATED"/>
    <property type="match status" value="1"/>
</dbReference>
<dbReference type="InterPro" id="IPR000276">
    <property type="entry name" value="GPCR_Rhodpsn"/>
</dbReference>
<feature type="transmembrane region" description="Helical" evidence="6">
    <location>
        <begin position="245"/>
        <end position="270"/>
    </location>
</feature>
<feature type="transmembrane region" description="Helical" evidence="6">
    <location>
        <begin position="153"/>
        <end position="173"/>
    </location>
</feature>
<keyword evidence="5" id="KW-0807">Transducer</keyword>
<dbReference type="PRINTS" id="PR00237">
    <property type="entry name" value="GPCRRHODOPSN"/>
</dbReference>
<keyword evidence="5" id="KW-0297">G-protein coupled receptor</keyword>
<accession>A0A9W3BQF5</accession>
<evidence type="ECO:0000256" key="2">
    <source>
        <dbReference type="ARBA" id="ARBA00022692"/>
    </source>
</evidence>
<proteinExistence type="inferred from homology"/>
<dbReference type="PANTHER" id="PTHR45698:SF1">
    <property type="entry name" value="TRACE AMINE-ASSOCIATED RECEPTOR 13C-LIKE"/>
    <property type="match status" value="1"/>
</dbReference>
<keyword evidence="2 5" id="KW-0812">Transmembrane</keyword>
<evidence type="ECO:0000313" key="8">
    <source>
        <dbReference type="Proteomes" id="UP001165740"/>
    </source>
</evidence>
<evidence type="ECO:0000313" key="9">
    <source>
        <dbReference type="RefSeq" id="XP_055901667.1"/>
    </source>
</evidence>
<organism evidence="8 9">
    <name type="scientific">Biomphalaria glabrata</name>
    <name type="common">Bloodfluke planorb</name>
    <name type="synonym">Freshwater snail</name>
    <dbReference type="NCBI Taxonomy" id="6526"/>
    <lineage>
        <taxon>Eukaryota</taxon>
        <taxon>Metazoa</taxon>
        <taxon>Spiralia</taxon>
        <taxon>Lophotrochozoa</taxon>
        <taxon>Mollusca</taxon>
        <taxon>Gastropoda</taxon>
        <taxon>Heterobranchia</taxon>
        <taxon>Euthyneura</taxon>
        <taxon>Panpulmonata</taxon>
        <taxon>Hygrophila</taxon>
        <taxon>Lymnaeoidea</taxon>
        <taxon>Planorbidae</taxon>
        <taxon>Biomphalaria</taxon>
    </lineage>
</organism>
<dbReference type="SMART" id="SM01381">
    <property type="entry name" value="7TM_GPCR_Srsx"/>
    <property type="match status" value="1"/>
</dbReference>
<comment type="subcellular location">
    <subcellularLocation>
        <location evidence="1">Membrane</location>
    </subcellularLocation>
</comment>
<dbReference type="Proteomes" id="UP001165740">
    <property type="component" value="Chromosome 11"/>
</dbReference>